<gene>
    <name evidence="3" type="ORF">SERLADRAFT_397230</name>
</gene>
<evidence type="ECO:0000259" key="2">
    <source>
        <dbReference type="Pfam" id="PF20151"/>
    </source>
</evidence>
<dbReference type="RefSeq" id="XP_007321599.1">
    <property type="nucleotide sequence ID" value="XM_007321537.1"/>
</dbReference>
<feature type="domain" description="DUF6533" evidence="2">
    <location>
        <begin position="7"/>
        <end position="37"/>
    </location>
</feature>
<keyword evidence="1" id="KW-0812">Transmembrane</keyword>
<evidence type="ECO:0000313" key="3">
    <source>
        <dbReference type="EMBL" id="EGO21813.1"/>
    </source>
</evidence>
<keyword evidence="1" id="KW-1133">Transmembrane helix</keyword>
<sequence length="119" mass="13810">MPMILVMLTLEEEVKFVWYSPWTTVKTFFLIVRYFAFGCILTFTTLNVLPLRTTPICIAIESFAIISVVLLSFVEVILQIRLFALYNNDKRVVIPVMISFVMMVFAQLGMASYEVYFNN</sequence>
<dbReference type="Pfam" id="PF20151">
    <property type="entry name" value="DUF6533"/>
    <property type="match status" value="1"/>
</dbReference>
<accession>F8P5C6</accession>
<name>F8P5C6_SERL9</name>
<dbReference type="HOGENOM" id="CLU_2067116_0_0_1"/>
<feature type="transmembrane region" description="Helical" evidence="1">
    <location>
        <begin position="28"/>
        <end position="49"/>
    </location>
</feature>
<dbReference type="Proteomes" id="UP000008064">
    <property type="component" value="Unassembled WGS sequence"/>
</dbReference>
<dbReference type="GeneID" id="18811813"/>
<protein>
    <recommendedName>
        <fullName evidence="2">DUF6533 domain-containing protein</fullName>
    </recommendedName>
</protein>
<reference evidence="3" key="1">
    <citation type="submission" date="2011-04" db="EMBL/GenBank/DDBJ databases">
        <title>Evolution of plant cell wall degrading machinery underlies the functional diversity of forest fungi.</title>
        <authorList>
            <consortium name="US DOE Joint Genome Institute (JGI-PGF)"/>
            <person name="Eastwood D.C."/>
            <person name="Floudas D."/>
            <person name="Binder M."/>
            <person name="Majcherczyk A."/>
            <person name="Schneider P."/>
            <person name="Aerts A."/>
            <person name="Asiegbu F.O."/>
            <person name="Baker S.E."/>
            <person name="Barry K."/>
            <person name="Bendiksby M."/>
            <person name="Blumentritt M."/>
            <person name="Coutinho P.M."/>
            <person name="Cullen D."/>
            <person name="Cullen D."/>
            <person name="Gathman A."/>
            <person name="Goodell B."/>
            <person name="Henrissat B."/>
            <person name="Ihrmark K."/>
            <person name="Kauserud H."/>
            <person name="Kohler A."/>
            <person name="LaButti K."/>
            <person name="Lapidus A."/>
            <person name="Lavin J.L."/>
            <person name="Lee Y.-H."/>
            <person name="Lindquist E."/>
            <person name="Lilly W."/>
            <person name="Lucas S."/>
            <person name="Morin E."/>
            <person name="Murat C."/>
            <person name="Oguiza J.A."/>
            <person name="Park J."/>
            <person name="Pisabarro A.G."/>
            <person name="Riley R."/>
            <person name="Rosling A."/>
            <person name="Salamov A."/>
            <person name="Schmidt O."/>
            <person name="Schmutz J."/>
            <person name="Skrede I."/>
            <person name="Stenlid J."/>
            <person name="Wiebenga A."/>
            <person name="Xie X."/>
            <person name="Kues U."/>
            <person name="Hibbett D.S."/>
            <person name="Hoffmeister D."/>
            <person name="Hogberg N."/>
            <person name="Martin F."/>
            <person name="Grigoriev I.V."/>
            <person name="Watkinson S.C."/>
        </authorList>
    </citation>
    <scope>NUCLEOTIDE SEQUENCE</scope>
    <source>
        <strain evidence="3">S7.9</strain>
    </source>
</reference>
<dbReference type="InterPro" id="IPR045340">
    <property type="entry name" value="DUF6533"/>
</dbReference>
<dbReference type="KEGG" id="sla:SERLADRAFT_397230"/>
<dbReference type="EMBL" id="GL945438">
    <property type="protein sequence ID" value="EGO21813.1"/>
    <property type="molecule type" value="Genomic_DNA"/>
</dbReference>
<dbReference type="OrthoDB" id="2692685at2759"/>
<organism>
    <name type="scientific">Serpula lacrymans var. lacrymans (strain S7.9)</name>
    <name type="common">Dry rot fungus</name>
    <dbReference type="NCBI Taxonomy" id="578457"/>
    <lineage>
        <taxon>Eukaryota</taxon>
        <taxon>Fungi</taxon>
        <taxon>Dikarya</taxon>
        <taxon>Basidiomycota</taxon>
        <taxon>Agaricomycotina</taxon>
        <taxon>Agaricomycetes</taxon>
        <taxon>Agaricomycetidae</taxon>
        <taxon>Boletales</taxon>
        <taxon>Coniophorineae</taxon>
        <taxon>Serpulaceae</taxon>
        <taxon>Serpula</taxon>
    </lineage>
</organism>
<evidence type="ECO:0000256" key="1">
    <source>
        <dbReference type="SAM" id="Phobius"/>
    </source>
</evidence>
<feature type="transmembrane region" description="Helical" evidence="1">
    <location>
        <begin position="92"/>
        <end position="113"/>
    </location>
</feature>
<proteinExistence type="predicted"/>
<feature type="non-terminal residue" evidence="3">
    <location>
        <position position="119"/>
    </location>
</feature>
<feature type="transmembrane region" description="Helical" evidence="1">
    <location>
        <begin position="56"/>
        <end position="80"/>
    </location>
</feature>
<keyword evidence="1" id="KW-0472">Membrane</keyword>
<dbReference type="AlphaFoldDB" id="F8P5C6"/>